<organism evidence="1">
    <name type="scientific">Myoviridae sp. ct9Ns12</name>
    <dbReference type="NCBI Taxonomy" id="2826626"/>
    <lineage>
        <taxon>Viruses</taxon>
        <taxon>Duplodnaviria</taxon>
        <taxon>Heunggongvirae</taxon>
        <taxon>Uroviricota</taxon>
        <taxon>Caudoviricetes</taxon>
    </lineage>
</organism>
<dbReference type="EMBL" id="BK014906">
    <property type="protein sequence ID" value="DAD81727.1"/>
    <property type="molecule type" value="Genomic_DNA"/>
</dbReference>
<protein>
    <submittedName>
        <fullName evidence="1">Uncharacterized protein</fullName>
    </submittedName>
</protein>
<proteinExistence type="predicted"/>
<sequence>MIERIKVAWYALTKKEYAFFSIQRHEIGNSGSRCIISDNATRLFLETIIKFTEKYIKEKGD</sequence>
<evidence type="ECO:0000313" key="1">
    <source>
        <dbReference type="EMBL" id="DAD81727.1"/>
    </source>
</evidence>
<accession>A0A8S5MI61</accession>
<reference evidence="1" key="1">
    <citation type="journal article" date="2021" name="Proc. Natl. Acad. Sci. U.S.A.">
        <title>A Catalog of Tens of Thousands of Viruses from Human Metagenomes Reveals Hidden Associations with Chronic Diseases.</title>
        <authorList>
            <person name="Tisza M.J."/>
            <person name="Buck C.B."/>
        </authorList>
    </citation>
    <scope>NUCLEOTIDE SEQUENCE</scope>
    <source>
        <strain evidence="1">Ct9Ns12</strain>
    </source>
</reference>
<name>A0A8S5MI61_9CAUD</name>